<protein>
    <recommendedName>
        <fullName evidence="4 15">Dolichyl-phosphate-mannose--protein mannosyltransferase</fullName>
        <ecNumber evidence="4 15">2.4.1.109</ecNumber>
    </recommendedName>
</protein>
<comment type="pathway">
    <text evidence="2 15">Protein modification; protein glycosylation.</text>
</comment>
<feature type="transmembrane region" description="Helical" evidence="15">
    <location>
        <begin position="608"/>
        <end position="631"/>
    </location>
</feature>
<dbReference type="PANTHER" id="PTHR10050">
    <property type="entry name" value="DOLICHYL-PHOSPHATE-MANNOSE--PROTEIN MANNOSYLTRANSFERASE"/>
    <property type="match status" value="1"/>
</dbReference>
<dbReference type="GO" id="GO:0004169">
    <property type="term" value="F:dolichyl-phosphate-mannose-protein mannosyltransferase activity"/>
    <property type="evidence" value="ECO:0007669"/>
    <property type="project" value="UniProtKB-UniRule"/>
</dbReference>
<dbReference type="KEGG" id="lww:102732773"/>
<feature type="transmembrane region" description="Helical" evidence="15">
    <location>
        <begin position="185"/>
        <end position="205"/>
    </location>
</feature>
<comment type="catalytic activity">
    <reaction evidence="13 15">
        <text>a di-trans,poly-cis-dolichyl beta-D-mannosyl phosphate + L-seryl-[protein] = 3-O-(alpha-D-mannosyl)-L-seryl-[protein] + a di-trans,poly-cis-dolichyl phosphate + H(+)</text>
        <dbReference type="Rhea" id="RHEA:17377"/>
        <dbReference type="Rhea" id="RHEA-COMP:9863"/>
        <dbReference type="Rhea" id="RHEA-COMP:13546"/>
        <dbReference type="Rhea" id="RHEA-COMP:19498"/>
        <dbReference type="Rhea" id="RHEA-COMP:19501"/>
        <dbReference type="ChEBI" id="CHEBI:15378"/>
        <dbReference type="ChEBI" id="CHEBI:29999"/>
        <dbReference type="ChEBI" id="CHEBI:57683"/>
        <dbReference type="ChEBI" id="CHEBI:58211"/>
        <dbReference type="ChEBI" id="CHEBI:137321"/>
        <dbReference type="EC" id="2.4.1.109"/>
    </reaction>
</comment>
<dbReference type="Pfam" id="PF02815">
    <property type="entry name" value="MIR"/>
    <property type="match status" value="1"/>
</dbReference>
<feature type="transmembrane region" description="Helical" evidence="15">
    <location>
        <begin position="668"/>
        <end position="689"/>
    </location>
</feature>
<evidence type="ECO:0000256" key="1">
    <source>
        <dbReference type="ARBA" id="ARBA00004477"/>
    </source>
</evidence>
<gene>
    <name evidence="18" type="primary">POMT1</name>
</gene>
<feature type="domain" description="MIR" evidence="16">
    <location>
        <begin position="367"/>
        <end position="424"/>
    </location>
</feature>
<dbReference type="InterPro" id="IPR016093">
    <property type="entry name" value="MIR_motif"/>
</dbReference>
<dbReference type="Pfam" id="PF02366">
    <property type="entry name" value="PMT"/>
    <property type="match status" value="1"/>
</dbReference>
<keyword evidence="6 15" id="KW-0808">Transferase</keyword>
<proteinExistence type="inferred from homology"/>
<keyword evidence="11 15" id="KW-0472">Membrane</keyword>
<reference evidence="18" key="1">
    <citation type="submission" date="2025-08" db="UniProtKB">
        <authorList>
            <consortium name="RefSeq"/>
        </authorList>
    </citation>
    <scope>IDENTIFICATION</scope>
    <source>
        <tissue evidence="18">Liver</tissue>
    </source>
</reference>
<dbReference type="SUPFAM" id="SSF82109">
    <property type="entry name" value="MIR domain"/>
    <property type="match status" value="1"/>
</dbReference>
<evidence type="ECO:0000256" key="4">
    <source>
        <dbReference type="ARBA" id="ARBA00012839"/>
    </source>
</evidence>
<dbReference type="Gene3D" id="2.80.10.50">
    <property type="match status" value="1"/>
</dbReference>
<evidence type="ECO:0000256" key="11">
    <source>
        <dbReference type="ARBA" id="ARBA00023136"/>
    </source>
</evidence>
<evidence type="ECO:0000256" key="5">
    <source>
        <dbReference type="ARBA" id="ARBA00022676"/>
    </source>
</evidence>
<comment type="similarity">
    <text evidence="3 15">Belongs to the glycosyltransferase 39 family.</text>
</comment>
<dbReference type="AlphaFoldDB" id="A0A7F8QWX7"/>
<dbReference type="SMART" id="SM00472">
    <property type="entry name" value="MIR"/>
    <property type="match status" value="2"/>
</dbReference>
<evidence type="ECO:0000313" key="18">
    <source>
        <dbReference type="RefSeq" id="XP_030885361.1"/>
    </source>
</evidence>
<sequence>MLGFLKRPVVVTADINLNVVVLTAVGLLSRLWQLAYPRAVVFDEVYYGQYISFYMKRIFFLDGSGPPFGHMLLALGGYLGGFDGNFLWNRIGAEYSSNVPVWSLRLLPALTGALLVPMAYQILLELGFSHCTATGAALLMLIENALITQSRLMLLESVLIFFNLLAVLSYLKFSNSQKQRPFSLSWWFWLTLTGVACSCAVGVKYVGVCTYLLVLAVAGVHAWHLIGDRTLSHVRVLCHLLARAAALLVVPALMYLLFFYVHLILVYRSGPHDQIMSSAFQASLEVRRGATAASERTSLYPSCHNRGWLLGLAIVRPHKAAARVWLLPHARHHPAGPRCACVDPGGPVSSRPALCLRRHQLVVSNPPRPVRHGDVVQLVHGMTTRFLNTHDVAAPLSPHSQEVSCYVDYNISMPSQNLWRLDIVNRESDTEVWKTILSEIRLMHVNTSAVLKLSGAHLPDWGFRQLEVVGEKLSRGYHESMVWNVEEHRYGKSQEQKERELELHSPAQMDVSRNLSFMARFLELQWRMLTVRSDDSEHKYSSSPLDWITLDTSIAYWLHPRTSAQIHLLGNVVIWASASLATLVYALLFLWYLLRRRRSIRDLPEDSWLRWVLAGALCAGGWAVNYLPFFLMEKTLFLYHYLPALTFQILLLPVVLQHISDHLCRSPLLRSLFSGLVVAWYSCACHVFNTLRPLTYGDRSLSPSELKALRWKDSWDILIRKY</sequence>
<evidence type="ECO:0000256" key="2">
    <source>
        <dbReference type="ARBA" id="ARBA00004922"/>
    </source>
</evidence>
<evidence type="ECO:0000256" key="10">
    <source>
        <dbReference type="ARBA" id="ARBA00022989"/>
    </source>
</evidence>
<evidence type="ECO:0000256" key="12">
    <source>
        <dbReference type="ARBA" id="ARBA00045085"/>
    </source>
</evidence>
<comment type="subcellular location">
    <subcellularLocation>
        <location evidence="1 15">Endoplasmic reticulum membrane</location>
        <topology evidence="1 15">Multi-pass membrane protein</topology>
    </subcellularLocation>
</comment>
<keyword evidence="5 15" id="KW-0328">Glycosyltransferase</keyword>
<dbReference type="InterPro" id="IPR032421">
    <property type="entry name" value="PMT_4TMC"/>
</dbReference>
<keyword evidence="8" id="KW-0677">Repeat</keyword>
<evidence type="ECO:0000256" key="14">
    <source>
        <dbReference type="ARBA" id="ARBA00046005"/>
    </source>
</evidence>
<dbReference type="OrthoDB" id="292747at2759"/>
<dbReference type="GeneID" id="102732773"/>
<keyword evidence="7 15" id="KW-0812">Transmembrane</keyword>
<dbReference type="Pfam" id="PF16192">
    <property type="entry name" value="PMT_4TMC"/>
    <property type="match status" value="1"/>
</dbReference>
<organism evidence="17 18">
    <name type="scientific">Leptonychotes weddellii</name>
    <name type="common">Weddell seal</name>
    <name type="synonym">Otaria weddellii</name>
    <dbReference type="NCBI Taxonomy" id="9713"/>
    <lineage>
        <taxon>Eukaryota</taxon>
        <taxon>Metazoa</taxon>
        <taxon>Chordata</taxon>
        <taxon>Craniata</taxon>
        <taxon>Vertebrata</taxon>
        <taxon>Euteleostomi</taxon>
        <taxon>Mammalia</taxon>
        <taxon>Eutheria</taxon>
        <taxon>Laurasiatheria</taxon>
        <taxon>Carnivora</taxon>
        <taxon>Caniformia</taxon>
        <taxon>Pinnipedia</taxon>
        <taxon>Phocidae</taxon>
        <taxon>Monachinae</taxon>
        <taxon>Lobodontini</taxon>
        <taxon>Leptonychotes</taxon>
    </lineage>
</organism>
<feature type="transmembrane region" description="Helical" evidence="15">
    <location>
        <begin position="127"/>
        <end position="147"/>
    </location>
</feature>
<dbReference type="RefSeq" id="XP_030885361.1">
    <property type="nucleotide sequence ID" value="XM_031029501.1"/>
</dbReference>
<evidence type="ECO:0000256" key="6">
    <source>
        <dbReference type="ARBA" id="ARBA00022679"/>
    </source>
</evidence>
<dbReference type="InterPro" id="IPR027005">
    <property type="entry name" value="PMT-like"/>
</dbReference>
<comment type="function">
    <text evidence="14">Transfers mannosyl residues to the hydroxyl group of serine or threonine residues. Coexpression of both POMT1 and POMT2 is necessary for enzyme activity, expression of either POMT1 or POMT2 alone is insufficient. Essentially dedicated to O-mannosylation of alpha-DAG1 and few other proteins but not of cadherins and protocaherins.</text>
</comment>
<keyword evidence="17" id="KW-1185">Reference proteome</keyword>
<evidence type="ECO:0000256" key="8">
    <source>
        <dbReference type="ARBA" id="ARBA00022737"/>
    </source>
</evidence>
<dbReference type="PANTHER" id="PTHR10050:SF51">
    <property type="entry name" value="PROTEIN O-MANNOSYL-TRANSFERASE 1"/>
    <property type="match status" value="1"/>
</dbReference>
<evidence type="ECO:0000259" key="16">
    <source>
        <dbReference type="PROSITE" id="PS50919"/>
    </source>
</evidence>
<feature type="transmembrane region" description="Helical" evidence="15">
    <location>
        <begin position="240"/>
        <end position="267"/>
    </location>
</feature>
<feature type="transmembrane region" description="Helical" evidence="15">
    <location>
        <begin position="153"/>
        <end position="173"/>
    </location>
</feature>
<evidence type="ECO:0000256" key="9">
    <source>
        <dbReference type="ARBA" id="ARBA00022824"/>
    </source>
</evidence>
<dbReference type="PROSITE" id="PS50919">
    <property type="entry name" value="MIR"/>
    <property type="match status" value="2"/>
</dbReference>
<dbReference type="InterPro" id="IPR003342">
    <property type="entry name" value="ArnT-like_N"/>
</dbReference>
<evidence type="ECO:0000256" key="3">
    <source>
        <dbReference type="ARBA" id="ARBA00007222"/>
    </source>
</evidence>
<evidence type="ECO:0000256" key="13">
    <source>
        <dbReference type="ARBA" id="ARBA00045102"/>
    </source>
</evidence>
<feature type="transmembrane region" description="Helical" evidence="15">
    <location>
        <begin position="15"/>
        <end position="37"/>
    </location>
</feature>
<feature type="transmembrane region" description="Helical" evidence="15">
    <location>
        <begin position="637"/>
        <end position="656"/>
    </location>
</feature>
<dbReference type="Proteomes" id="UP000245341">
    <property type="component" value="Unplaced"/>
</dbReference>
<dbReference type="CTD" id="10585"/>
<evidence type="ECO:0000256" key="15">
    <source>
        <dbReference type="RuleBase" id="RU367007"/>
    </source>
</evidence>
<comment type="catalytic activity">
    <reaction evidence="12 15">
        <text>a di-trans,poly-cis-dolichyl beta-D-mannosyl phosphate + L-threonyl-[protein] = 3-O-(alpha-D-mannosyl)-L-threonyl-[protein] + a di-trans,poly-cis-dolichyl phosphate + H(+)</text>
        <dbReference type="Rhea" id="RHEA:53396"/>
        <dbReference type="Rhea" id="RHEA-COMP:11060"/>
        <dbReference type="Rhea" id="RHEA-COMP:13547"/>
        <dbReference type="Rhea" id="RHEA-COMP:19498"/>
        <dbReference type="Rhea" id="RHEA-COMP:19501"/>
        <dbReference type="ChEBI" id="CHEBI:15378"/>
        <dbReference type="ChEBI" id="CHEBI:30013"/>
        <dbReference type="ChEBI" id="CHEBI:57683"/>
        <dbReference type="ChEBI" id="CHEBI:58211"/>
        <dbReference type="ChEBI" id="CHEBI:137323"/>
        <dbReference type="EC" id="2.4.1.109"/>
    </reaction>
</comment>
<evidence type="ECO:0000256" key="7">
    <source>
        <dbReference type="ARBA" id="ARBA00022692"/>
    </source>
</evidence>
<feature type="transmembrane region" description="Helical" evidence="15">
    <location>
        <begin position="572"/>
        <end position="594"/>
    </location>
</feature>
<dbReference type="InterPro" id="IPR036300">
    <property type="entry name" value="MIR_dom_sf"/>
</dbReference>
<dbReference type="UniPathway" id="UPA00378"/>
<comment type="function">
    <text evidence="15">Transfers mannose from Dol-P-mannose to Ser or Thr residues on proteins.</text>
</comment>
<feature type="domain" description="MIR" evidence="16">
    <location>
        <begin position="428"/>
        <end position="488"/>
    </location>
</feature>
<feature type="transmembrane region" description="Helical" evidence="15">
    <location>
        <begin position="211"/>
        <end position="228"/>
    </location>
</feature>
<keyword evidence="10 15" id="KW-1133">Transmembrane helix</keyword>
<dbReference type="GO" id="GO:0005789">
    <property type="term" value="C:endoplasmic reticulum membrane"/>
    <property type="evidence" value="ECO:0007669"/>
    <property type="project" value="UniProtKB-SubCell"/>
</dbReference>
<name>A0A7F8QWX7_LEPWE</name>
<dbReference type="EC" id="2.4.1.109" evidence="4 15"/>
<feature type="transmembrane region" description="Helical" evidence="15">
    <location>
        <begin position="58"/>
        <end position="79"/>
    </location>
</feature>
<accession>A0A7F8QWX7</accession>
<evidence type="ECO:0000313" key="17">
    <source>
        <dbReference type="Proteomes" id="UP000245341"/>
    </source>
</evidence>
<keyword evidence="9 15" id="KW-0256">Endoplasmic reticulum</keyword>